<organism evidence="1 2">
    <name type="scientific">Araneus ventricosus</name>
    <name type="common">Orbweaver spider</name>
    <name type="synonym">Epeira ventricosa</name>
    <dbReference type="NCBI Taxonomy" id="182803"/>
    <lineage>
        <taxon>Eukaryota</taxon>
        <taxon>Metazoa</taxon>
        <taxon>Ecdysozoa</taxon>
        <taxon>Arthropoda</taxon>
        <taxon>Chelicerata</taxon>
        <taxon>Arachnida</taxon>
        <taxon>Araneae</taxon>
        <taxon>Araneomorphae</taxon>
        <taxon>Entelegynae</taxon>
        <taxon>Araneoidea</taxon>
        <taxon>Araneidae</taxon>
        <taxon>Araneus</taxon>
    </lineage>
</organism>
<keyword evidence="2" id="KW-1185">Reference proteome</keyword>
<sequence length="81" mass="8703">MDIFYCPRRPCLPKGLKACDESAEWAYGCVGHISDDQNVPPTERVCARAGKGYLATGQVLVLLSLRLSHSVNPGANEGLGE</sequence>
<comment type="caution">
    <text evidence="1">The sequence shown here is derived from an EMBL/GenBank/DDBJ whole genome shotgun (WGS) entry which is preliminary data.</text>
</comment>
<name>A0A4Y2EPR1_ARAVE</name>
<protein>
    <submittedName>
        <fullName evidence="1">Uncharacterized protein</fullName>
    </submittedName>
</protein>
<reference evidence="1 2" key="1">
    <citation type="journal article" date="2019" name="Sci. Rep.">
        <title>Orb-weaving spider Araneus ventricosus genome elucidates the spidroin gene catalogue.</title>
        <authorList>
            <person name="Kono N."/>
            <person name="Nakamura H."/>
            <person name="Ohtoshi R."/>
            <person name="Moran D.A.P."/>
            <person name="Shinohara A."/>
            <person name="Yoshida Y."/>
            <person name="Fujiwara M."/>
            <person name="Mori M."/>
            <person name="Tomita M."/>
            <person name="Arakawa K."/>
        </authorList>
    </citation>
    <scope>NUCLEOTIDE SEQUENCE [LARGE SCALE GENOMIC DNA]</scope>
</reference>
<accession>A0A4Y2EPR1</accession>
<dbReference type="Proteomes" id="UP000499080">
    <property type="component" value="Unassembled WGS sequence"/>
</dbReference>
<evidence type="ECO:0000313" key="1">
    <source>
        <dbReference type="EMBL" id="GBM29905.1"/>
    </source>
</evidence>
<proteinExistence type="predicted"/>
<gene>
    <name evidence="1" type="ORF">AVEN_246464_1</name>
</gene>
<dbReference type="AlphaFoldDB" id="A0A4Y2EPR1"/>
<dbReference type="EMBL" id="BGPR01000647">
    <property type="protein sequence ID" value="GBM29905.1"/>
    <property type="molecule type" value="Genomic_DNA"/>
</dbReference>
<evidence type="ECO:0000313" key="2">
    <source>
        <dbReference type="Proteomes" id="UP000499080"/>
    </source>
</evidence>